<dbReference type="AlphaFoldDB" id="A0AA48KJN1"/>
<keyword evidence="2" id="KW-1185">Reference proteome</keyword>
<gene>
    <name evidence="1" type="ORF">MACH21_25160</name>
</gene>
<dbReference type="Proteomes" id="UP001337723">
    <property type="component" value="Chromosome"/>
</dbReference>
<protein>
    <recommendedName>
        <fullName evidence="3">DUF2946 family protein</fullName>
    </recommendedName>
</protein>
<organism evidence="1 2">
    <name type="scientific">Roseicyclus marinus</name>
    <dbReference type="NCBI Taxonomy" id="2161673"/>
    <lineage>
        <taxon>Bacteria</taxon>
        <taxon>Pseudomonadati</taxon>
        <taxon>Pseudomonadota</taxon>
        <taxon>Alphaproteobacteria</taxon>
        <taxon>Rhodobacterales</taxon>
        <taxon>Roseobacteraceae</taxon>
        <taxon>Roseicyclus</taxon>
    </lineage>
</organism>
<evidence type="ECO:0000313" key="1">
    <source>
        <dbReference type="EMBL" id="BDW86339.1"/>
    </source>
</evidence>
<proteinExistence type="predicted"/>
<sequence>MTRLRALFLPPLILVLVLTGIGLGMARGAMAADRQLCSVTGPTPVVLAHDGLPLFDADGAPVTLDRDICLDCVITAGHLPPAPATPVPPGTCRAAALIPHISDWMPTGASPGGQARAPPVPA</sequence>
<evidence type="ECO:0000313" key="2">
    <source>
        <dbReference type="Proteomes" id="UP001337723"/>
    </source>
</evidence>
<reference evidence="1 2" key="1">
    <citation type="submission" date="2023-01" db="EMBL/GenBank/DDBJ databases">
        <title>Complete genome sequence of Roseicyclus marinus strain Dej080120_10.</title>
        <authorList>
            <person name="Ueki S."/>
            <person name="Maruyama F."/>
        </authorList>
    </citation>
    <scope>NUCLEOTIDE SEQUENCE [LARGE SCALE GENOMIC DNA]</scope>
    <source>
        <strain evidence="1 2">Dej080120_10</strain>
    </source>
</reference>
<name>A0AA48KJN1_9RHOB</name>
<evidence type="ECO:0008006" key="3">
    <source>
        <dbReference type="Google" id="ProtNLM"/>
    </source>
</evidence>
<dbReference type="KEGG" id="rmai:MACH21_25160"/>
<accession>A0AA48KJN1</accession>
<dbReference type="RefSeq" id="WP_338272267.1">
    <property type="nucleotide sequence ID" value="NZ_AP027266.1"/>
</dbReference>
<dbReference type="EMBL" id="AP027266">
    <property type="protein sequence ID" value="BDW86339.1"/>
    <property type="molecule type" value="Genomic_DNA"/>
</dbReference>